<evidence type="ECO:0000313" key="2">
    <source>
        <dbReference type="Proteomes" id="UP000324222"/>
    </source>
</evidence>
<evidence type="ECO:0000313" key="1">
    <source>
        <dbReference type="EMBL" id="MPC70621.1"/>
    </source>
</evidence>
<gene>
    <name evidence="1" type="ORF">E2C01_064875</name>
</gene>
<sequence>MSLSGRCSSVHLLPRQIIRRPAPVALYTPEVQVISEAANVLLWPQTLIRLGEQNDAGGECLA</sequence>
<dbReference type="AlphaFoldDB" id="A0A5B7HD13"/>
<organism evidence="1 2">
    <name type="scientific">Portunus trituberculatus</name>
    <name type="common">Swimming crab</name>
    <name type="synonym">Neptunus trituberculatus</name>
    <dbReference type="NCBI Taxonomy" id="210409"/>
    <lineage>
        <taxon>Eukaryota</taxon>
        <taxon>Metazoa</taxon>
        <taxon>Ecdysozoa</taxon>
        <taxon>Arthropoda</taxon>
        <taxon>Crustacea</taxon>
        <taxon>Multicrustacea</taxon>
        <taxon>Malacostraca</taxon>
        <taxon>Eumalacostraca</taxon>
        <taxon>Eucarida</taxon>
        <taxon>Decapoda</taxon>
        <taxon>Pleocyemata</taxon>
        <taxon>Brachyura</taxon>
        <taxon>Eubrachyura</taxon>
        <taxon>Portunoidea</taxon>
        <taxon>Portunidae</taxon>
        <taxon>Portuninae</taxon>
        <taxon>Portunus</taxon>
    </lineage>
</organism>
<proteinExistence type="predicted"/>
<keyword evidence="2" id="KW-1185">Reference proteome</keyword>
<reference evidence="1 2" key="1">
    <citation type="submission" date="2019-05" db="EMBL/GenBank/DDBJ databases">
        <title>Another draft genome of Portunus trituberculatus and its Hox gene families provides insights of decapod evolution.</title>
        <authorList>
            <person name="Jeong J.-H."/>
            <person name="Song I."/>
            <person name="Kim S."/>
            <person name="Choi T."/>
            <person name="Kim D."/>
            <person name="Ryu S."/>
            <person name="Kim W."/>
        </authorList>
    </citation>
    <scope>NUCLEOTIDE SEQUENCE [LARGE SCALE GENOMIC DNA]</scope>
    <source>
        <tissue evidence="1">Muscle</tissue>
    </source>
</reference>
<dbReference type="EMBL" id="VSRR010031459">
    <property type="protein sequence ID" value="MPC70621.1"/>
    <property type="molecule type" value="Genomic_DNA"/>
</dbReference>
<protein>
    <submittedName>
        <fullName evidence="1">Uncharacterized protein</fullName>
    </submittedName>
</protein>
<name>A0A5B7HD13_PORTR</name>
<dbReference type="Proteomes" id="UP000324222">
    <property type="component" value="Unassembled WGS sequence"/>
</dbReference>
<comment type="caution">
    <text evidence="1">The sequence shown here is derived from an EMBL/GenBank/DDBJ whole genome shotgun (WGS) entry which is preliminary data.</text>
</comment>
<accession>A0A5B7HD13</accession>